<keyword evidence="4 6" id="KW-1133">Transmembrane helix</keyword>
<evidence type="ECO:0000313" key="9">
    <source>
        <dbReference type="Proteomes" id="UP000033109"/>
    </source>
</evidence>
<evidence type="ECO:0000256" key="5">
    <source>
        <dbReference type="ARBA" id="ARBA00023136"/>
    </source>
</evidence>
<dbReference type="KEGG" id="pko:PKOR_01060"/>
<dbReference type="Proteomes" id="UP000033109">
    <property type="component" value="Chromosome"/>
</dbReference>
<dbReference type="AlphaFoldDB" id="A0A0E3ZBS6"/>
<feature type="transmembrane region" description="Helical" evidence="6">
    <location>
        <begin position="57"/>
        <end position="80"/>
    </location>
</feature>
<evidence type="ECO:0000256" key="6">
    <source>
        <dbReference type="SAM" id="Phobius"/>
    </source>
</evidence>
<evidence type="ECO:0000256" key="3">
    <source>
        <dbReference type="ARBA" id="ARBA00022692"/>
    </source>
</evidence>
<keyword evidence="9" id="KW-1185">Reference proteome</keyword>
<dbReference type="InterPro" id="IPR051791">
    <property type="entry name" value="Pra-immunoreactive"/>
</dbReference>
<keyword evidence="5 6" id="KW-0472">Membrane</keyword>
<accession>A0A0E3ZBS6</accession>
<dbReference type="HOGENOM" id="CLU_053152_3_1_10"/>
<keyword evidence="3 6" id="KW-0812">Transmembrane</keyword>
<feature type="transmembrane region" description="Helical" evidence="6">
    <location>
        <begin position="101"/>
        <end position="121"/>
    </location>
</feature>
<dbReference type="Pfam" id="PF06271">
    <property type="entry name" value="RDD"/>
    <property type="match status" value="1"/>
</dbReference>
<feature type="transmembrane region" description="Helical" evidence="6">
    <location>
        <begin position="21"/>
        <end position="45"/>
    </location>
</feature>
<protein>
    <recommendedName>
        <fullName evidence="7">RDD domain-containing protein</fullName>
    </recommendedName>
</protein>
<comment type="subcellular location">
    <subcellularLocation>
        <location evidence="1">Cell membrane</location>
        <topology evidence="1">Multi-pass membrane protein</topology>
    </subcellularLocation>
</comment>
<sequence>MQTTYTQSRNKTELAELGTRLVAFLLDVLLLLTLIGVADFFTFSSDDSALLIKPERLLHLLLGLLYFAGTETCACQATLGKYLMHLRVTDHKGDRLTFKAAALRFFARPVSVVLFIFRVLVNMHNSTRRTFHDRITGSRVVQL</sequence>
<organism evidence="8 9">
    <name type="scientific">Pontibacter korlensis</name>
    <dbReference type="NCBI Taxonomy" id="400092"/>
    <lineage>
        <taxon>Bacteria</taxon>
        <taxon>Pseudomonadati</taxon>
        <taxon>Bacteroidota</taxon>
        <taxon>Cytophagia</taxon>
        <taxon>Cytophagales</taxon>
        <taxon>Hymenobacteraceae</taxon>
        <taxon>Pontibacter</taxon>
    </lineage>
</organism>
<reference evidence="8 9" key="1">
    <citation type="journal article" date="2015" name="Sci. Rep.">
        <title>Unraveling adaptation of Pontibacter korlensis to radiation and infertility in desert through complete genome and comparative transcriptomic analysis.</title>
        <authorList>
            <person name="Dai J."/>
            <person name="Dai W."/>
            <person name="Qiu C."/>
            <person name="Yang Z."/>
            <person name="Zhang Y."/>
            <person name="Zhou M."/>
            <person name="Zhang L."/>
            <person name="Fang C."/>
            <person name="Gao Q."/>
            <person name="Yang Q."/>
            <person name="Li X."/>
            <person name="Wang Z."/>
            <person name="Wang Z."/>
            <person name="Jia Z."/>
            <person name="Chen X."/>
        </authorList>
    </citation>
    <scope>NUCLEOTIDE SEQUENCE [LARGE SCALE GENOMIC DNA]</scope>
    <source>
        <strain evidence="8 9">X14-1T</strain>
    </source>
</reference>
<dbReference type="EMBL" id="CP009621">
    <property type="protein sequence ID" value="AKD01988.1"/>
    <property type="molecule type" value="Genomic_DNA"/>
</dbReference>
<evidence type="ECO:0000313" key="8">
    <source>
        <dbReference type="EMBL" id="AKD01988.1"/>
    </source>
</evidence>
<dbReference type="RefSeq" id="WP_046308694.1">
    <property type="nucleotide sequence ID" value="NZ_CBCSCY010000020.1"/>
</dbReference>
<keyword evidence="2" id="KW-1003">Cell membrane</keyword>
<evidence type="ECO:0000259" key="7">
    <source>
        <dbReference type="Pfam" id="PF06271"/>
    </source>
</evidence>
<dbReference type="PATRIC" id="fig|400092.3.peg.240"/>
<dbReference type="InterPro" id="IPR010432">
    <property type="entry name" value="RDD"/>
</dbReference>
<feature type="domain" description="RDD" evidence="7">
    <location>
        <begin position="15"/>
        <end position="137"/>
    </location>
</feature>
<proteinExistence type="predicted"/>
<dbReference type="GO" id="GO:0005886">
    <property type="term" value="C:plasma membrane"/>
    <property type="evidence" value="ECO:0007669"/>
    <property type="project" value="UniProtKB-SubCell"/>
</dbReference>
<dbReference type="OrthoDB" id="852402at2"/>
<gene>
    <name evidence="8" type="ORF">PKOR_01060</name>
</gene>
<name>A0A0E3ZBS6_9BACT</name>
<evidence type="ECO:0000256" key="1">
    <source>
        <dbReference type="ARBA" id="ARBA00004651"/>
    </source>
</evidence>
<dbReference type="PANTHER" id="PTHR36115">
    <property type="entry name" value="PROLINE-RICH ANTIGEN HOMOLOG-RELATED"/>
    <property type="match status" value="1"/>
</dbReference>
<evidence type="ECO:0000256" key="2">
    <source>
        <dbReference type="ARBA" id="ARBA00022475"/>
    </source>
</evidence>
<evidence type="ECO:0000256" key="4">
    <source>
        <dbReference type="ARBA" id="ARBA00022989"/>
    </source>
</evidence>